<keyword evidence="4 5" id="KW-0067">ATP-binding</keyword>
<dbReference type="Proteomes" id="UP001224418">
    <property type="component" value="Unassembled WGS sequence"/>
</dbReference>
<evidence type="ECO:0000256" key="3">
    <source>
        <dbReference type="ARBA" id="ARBA00022806"/>
    </source>
</evidence>
<dbReference type="InterPro" id="IPR013986">
    <property type="entry name" value="DExx_box_DNA_helicase_dom_sf"/>
</dbReference>
<keyword evidence="3 5" id="KW-0347">Helicase</keyword>
<comment type="caution">
    <text evidence="7">The sequence shown here is derived from an EMBL/GenBank/DDBJ whole genome shotgun (WGS) entry which is preliminary data.</text>
</comment>
<dbReference type="InterPro" id="IPR027417">
    <property type="entry name" value="P-loop_NTPase"/>
</dbReference>
<dbReference type="EC" id="3.6.4.12" evidence="7"/>
<dbReference type="InterPro" id="IPR000212">
    <property type="entry name" value="DNA_helicase_UvrD/REP"/>
</dbReference>
<dbReference type="GO" id="GO:0016787">
    <property type="term" value="F:hydrolase activity"/>
    <property type="evidence" value="ECO:0007669"/>
    <property type="project" value="UniProtKB-KW"/>
</dbReference>
<evidence type="ECO:0000256" key="5">
    <source>
        <dbReference type="PROSITE-ProRule" id="PRU00560"/>
    </source>
</evidence>
<name>A0ABU0JV12_HATLI</name>
<dbReference type="Gene3D" id="1.10.10.160">
    <property type="match status" value="1"/>
</dbReference>
<evidence type="ECO:0000256" key="4">
    <source>
        <dbReference type="ARBA" id="ARBA00022840"/>
    </source>
</evidence>
<feature type="binding site" evidence="5">
    <location>
        <begin position="217"/>
        <end position="224"/>
    </location>
    <ligand>
        <name>ATP</name>
        <dbReference type="ChEBI" id="CHEBI:30616"/>
    </ligand>
</feature>
<dbReference type="PANTHER" id="PTHR11070">
    <property type="entry name" value="UVRD / RECB / PCRA DNA HELICASE FAMILY MEMBER"/>
    <property type="match status" value="1"/>
</dbReference>
<organism evidence="7 8">
    <name type="scientific">Hathewaya limosa</name>
    <name type="common">Clostridium limosum</name>
    <dbReference type="NCBI Taxonomy" id="1536"/>
    <lineage>
        <taxon>Bacteria</taxon>
        <taxon>Bacillati</taxon>
        <taxon>Bacillota</taxon>
        <taxon>Clostridia</taxon>
        <taxon>Eubacteriales</taxon>
        <taxon>Clostridiaceae</taxon>
        <taxon>Hathewaya</taxon>
    </lineage>
</organism>
<dbReference type="PROSITE" id="PS51198">
    <property type="entry name" value="UVRD_HELICASE_ATP_BIND"/>
    <property type="match status" value="1"/>
</dbReference>
<reference evidence="7 8" key="1">
    <citation type="submission" date="2023-07" db="EMBL/GenBank/DDBJ databases">
        <title>Genomic Encyclopedia of Type Strains, Phase IV (KMG-IV): sequencing the most valuable type-strain genomes for metagenomic binning, comparative biology and taxonomic classification.</title>
        <authorList>
            <person name="Goeker M."/>
        </authorList>
    </citation>
    <scope>NUCLEOTIDE SEQUENCE [LARGE SCALE GENOMIC DNA]</scope>
    <source>
        <strain evidence="7 8">DSM 1400</strain>
    </source>
</reference>
<dbReference type="InterPro" id="IPR048228">
    <property type="entry name" value="HelD_bacillota"/>
</dbReference>
<keyword evidence="2 5" id="KW-0378">Hydrolase</keyword>
<keyword evidence="8" id="KW-1185">Reference proteome</keyword>
<dbReference type="GO" id="GO:0003678">
    <property type="term" value="F:DNA helicase activity"/>
    <property type="evidence" value="ECO:0007669"/>
    <property type="project" value="UniProtKB-EC"/>
</dbReference>
<dbReference type="InterPro" id="IPR027785">
    <property type="entry name" value="UvrD-like_helicase_C"/>
</dbReference>
<gene>
    <name evidence="7" type="ORF">QOZ93_002698</name>
</gene>
<evidence type="ECO:0000256" key="1">
    <source>
        <dbReference type="ARBA" id="ARBA00022741"/>
    </source>
</evidence>
<evidence type="ECO:0000256" key="2">
    <source>
        <dbReference type="ARBA" id="ARBA00022801"/>
    </source>
</evidence>
<dbReference type="NCBIfam" id="NF041464">
    <property type="entry name" value="HelD_BACSU"/>
    <property type="match status" value="1"/>
</dbReference>
<dbReference type="RefSeq" id="WP_307357283.1">
    <property type="nucleotide sequence ID" value="NZ_BAAACJ010000048.1"/>
</dbReference>
<evidence type="ECO:0000259" key="6">
    <source>
        <dbReference type="PROSITE" id="PS51198"/>
    </source>
</evidence>
<dbReference type="Pfam" id="PF13538">
    <property type="entry name" value="UvrD_C_2"/>
    <property type="match status" value="1"/>
</dbReference>
<dbReference type="Pfam" id="PF00580">
    <property type="entry name" value="UvrD-helicase"/>
    <property type="match status" value="1"/>
</dbReference>
<keyword evidence="1 5" id="KW-0547">Nucleotide-binding</keyword>
<dbReference type="InterPro" id="IPR014016">
    <property type="entry name" value="UvrD-like_ATP-bd"/>
</dbReference>
<sequence length="760" mass="88310">MPAFEHPDYKTECKRLDTTLNYLRNFDKIISKQKNRIDEAVEYSTSHYNSDNAEQFNELVINEVLQVSMKARLKNISRSLSKPYFARVDFTEKGLDKMGKYYIGKMSLLHEKTGEFLIVDWRSPVANLYYEGRLGEASYICPDGNIHGDISLKRQYTIENACLKEIFDIDITTNDDFLQAALGSNKDNRLKDIVSTIQSEQNQVIRADMWKPLIVQGAAGGGKTTIALHRIAYLMYNYEKTLKPENFMIIAPNRFFLSYISEVLPELGVENVTQTTFEDFAFNVIGKNLGKKLKLKSPHEKLSTIIENYSDKKSKENNNIIEASCFKSSLEFKELLNKYLKYIEYHYIPKEDFKIHDFVLFTYKEIQKLFIKDYSYLPFSKRINEIKKSMINRVKYQRDKILDRVDNEYECKLDKVRASMGDCPERRTQIIEIIDERDNLLLNIKKGLKTVIKDYTSKIPKRSVWKYYENFLINLSKLNTDESKFKLIDYIKHYSLENLMNSTIEVEDLSPLMYISISLYGISEKLDLRHIIIDEAQDFSLFQLYVLKKIVNNSSFTILGDLCQGIYSYRGIHDWNDVSKYIFTDENSSQLCLEQSYRTTIEIMNTASEVIGGLNDPRLPKAKPVIRHGNEVKVFEKDSLKDIAKDIHDKIEEMLQSEYKSMAIICKTLDECMKLKSLLKEKKNVSVITGKEKDYPGGIVLIPCYLAKGLEFDVVIIANASKDMYTESELDVKLLYVAMTRPLHELYIYSLGEKTKILPI</sequence>
<dbReference type="SUPFAM" id="SSF52540">
    <property type="entry name" value="P-loop containing nucleoside triphosphate hydrolases"/>
    <property type="match status" value="1"/>
</dbReference>
<dbReference type="EMBL" id="JAUSWN010000036">
    <property type="protein sequence ID" value="MDQ0480947.1"/>
    <property type="molecule type" value="Genomic_DNA"/>
</dbReference>
<protein>
    <submittedName>
        <fullName evidence="7">DNA helicase-2/ATP-dependent DNA helicase PcrA</fullName>
        <ecNumber evidence="7">3.6.4.12</ecNumber>
    </submittedName>
</protein>
<evidence type="ECO:0000313" key="7">
    <source>
        <dbReference type="EMBL" id="MDQ0480947.1"/>
    </source>
</evidence>
<accession>A0ABU0JV12</accession>
<proteinExistence type="predicted"/>
<dbReference type="PANTHER" id="PTHR11070:SF17">
    <property type="entry name" value="DNA HELICASE IV"/>
    <property type="match status" value="1"/>
</dbReference>
<feature type="domain" description="UvrD-like helicase ATP-binding" evidence="6">
    <location>
        <begin position="196"/>
        <end position="600"/>
    </location>
</feature>
<evidence type="ECO:0000313" key="8">
    <source>
        <dbReference type="Proteomes" id="UP001224418"/>
    </source>
</evidence>
<dbReference type="Gene3D" id="3.40.50.300">
    <property type="entry name" value="P-loop containing nucleotide triphosphate hydrolases"/>
    <property type="match status" value="3"/>
</dbReference>